<evidence type="ECO:0000313" key="2">
    <source>
        <dbReference type="EMBL" id="GGL87023.1"/>
    </source>
</evidence>
<dbReference type="EMBL" id="BMOL01000012">
    <property type="protein sequence ID" value="GGL87023.1"/>
    <property type="molecule type" value="Genomic_DNA"/>
</dbReference>
<name>A0ABQ2GCR0_9DEIO</name>
<keyword evidence="1" id="KW-0732">Signal</keyword>
<dbReference type="Proteomes" id="UP000639973">
    <property type="component" value="Unassembled WGS sequence"/>
</dbReference>
<feature type="signal peptide" evidence="1">
    <location>
        <begin position="1"/>
        <end position="31"/>
    </location>
</feature>
<organism evidence="2 3">
    <name type="scientific">Deinococcus aerolatus</name>
    <dbReference type="NCBI Taxonomy" id="522487"/>
    <lineage>
        <taxon>Bacteria</taxon>
        <taxon>Thermotogati</taxon>
        <taxon>Deinococcota</taxon>
        <taxon>Deinococci</taxon>
        <taxon>Deinococcales</taxon>
        <taxon>Deinococcaceae</taxon>
        <taxon>Deinococcus</taxon>
    </lineage>
</organism>
<protein>
    <submittedName>
        <fullName evidence="2">Uncharacterized protein</fullName>
    </submittedName>
</protein>
<accession>A0ABQ2GCR0</accession>
<keyword evidence="3" id="KW-1185">Reference proteome</keyword>
<feature type="chain" id="PRO_5046258984" evidence="1">
    <location>
        <begin position="32"/>
        <end position="155"/>
    </location>
</feature>
<sequence length="155" mass="16751">MQLVVQLVPMLHAAKIGLSLVLACTAPLSLAATPQSGVFKGDLTGDFKGNEISFRVSADRKTISDVRMTGYWRCSDSTANTTYKTNPRVVGALGSMPGAVSVEQGAFIANAKKPYLAWDFEGRFISADIAEGSFMVQSMDCTSYRLKFRAVRTAQ</sequence>
<evidence type="ECO:0000313" key="3">
    <source>
        <dbReference type="Proteomes" id="UP000639973"/>
    </source>
</evidence>
<gene>
    <name evidence="2" type="ORF">GCM10010840_26150</name>
</gene>
<comment type="caution">
    <text evidence="2">The sequence shown here is derived from an EMBL/GenBank/DDBJ whole genome shotgun (WGS) entry which is preliminary data.</text>
</comment>
<proteinExistence type="predicted"/>
<reference evidence="3" key="1">
    <citation type="journal article" date="2019" name="Int. J. Syst. Evol. Microbiol.">
        <title>The Global Catalogue of Microorganisms (GCM) 10K type strain sequencing project: providing services to taxonomists for standard genome sequencing and annotation.</title>
        <authorList>
            <consortium name="The Broad Institute Genomics Platform"/>
            <consortium name="The Broad Institute Genome Sequencing Center for Infectious Disease"/>
            <person name="Wu L."/>
            <person name="Ma J."/>
        </authorList>
    </citation>
    <scope>NUCLEOTIDE SEQUENCE [LARGE SCALE GENOMIC DNA]</scope>
    <source>
        <strain evidence="3">JCM 15442</strain>
    </source>
</reference>
<evidence type="ECO:0000256" key="1">
    <source>
        <dbReference type="SAM" id="SignalP"/>
    </source>
</evidence>